<comment type="caution">
    <text evidence="2">The sequence shown here is derived from an EMBL/GenBank/DDBJ whole genome shotgun (WGS) entry which is preliminary data.</text>
</comment>
<evidence type="ECO:0000313" key="2">
    <source>
        <dbReference type="EMBL" id="KAJ3140930.1"/>
    </source>
</evidence>
<name>A0AAD5TF78_9FUNG</name>
<evidence type="ECO:0000313" key="3">
    <source>
        <dbReference type="Proteomes" id="UP001211907"/>
    </source>
</evidence>
<dbReference type="AlphaFoldDB" id="A0AAD5TF78"/>
<accession>A0AAD5TF78</accession>
<protein>
    <submittedName>
        <fullName evidence="2">Uncharacterized protein</fullName>
    </submittedName>
</protein>
<proteinExistence type="predicted"/>
<dbReference type="EMBL" id="JADGJH010000039">
    <property type="protein sequence ID" value="KAJ3140930.1"/>
    <property type="molecule type" value="Genomic_DNA"/>
</dbReference>
<evidence type="ECO:0000256" key="1">
    <source>
        <dbReference type="SAM" id="Phobius"/>
    </source>
</evidence>
<sequence>MPDIEKIELVETIETVNLGAAPEIVPTSGHNLTRDKGLLWSEFQMPSPEPLSSTGDEYHVAGLFQVCGDRDFTYNNVTDRIFPTIHHNWTCQSFDDYVSNFQLLFVNFPDSDWAIQAASARKLIYVSRVFEALTTTMDMIFGVTTIWTVIYPNVNKKQQIRNMKFALVGVILTPVFCIADTFIQNSYWAAIGVGLYNTGIQTFLYASGDISWISSACDFVFQAGFLVYGVRKQHLLARSGDEIAMRAVDNI</sequence>
<dbReference type="Proteomes" id="UP001211907">
    <property type="component" value="Unassembled WGS sequence"/>
</dbReference>
<organism evidence="2 3">
    <name type="scientific">Physocladia obscura</name>
    <dbReference type="NCBI Taxonomy" id="109957"/>
    <lineage>
        <taxon>Eukaryota</taxon>
        <taxon>Fungi</taxon>
        <taxon>Fungi incertae sedis</taxon>
        <taxon>Chytridiomycota</taxon>
        <taxon>Chytridiomycota incertae sedis</taxon>
        <taxon>Chytridiomycetes</taxon>
        <taxon>Chytridiales</taxon>
        <taxon>Chytriomycetaceae</taxon>
        <taxon>Physocladia</taxon>
    </lineage>
</organism>
<keyword evidence="1" id="KW-0812">Transmembrane</keyword>
<gene>
    <name evidence="2" type="ORF">HK100_008112</name>
</gene>
<reference evidence="2" key="1">
    <citation type="submission" date="2020-05" db="EMBL/GenBank/DDBJ databases">
        <title>Phylogenomic resolution of chytrid fungi.</title>
        <authorList>
            <person name="Stajich J.E."/>
            <person name="Amses K."/>
            <person name="Simmons R."/>
            <person name="Seto K."/>
            <person name="Myers J."/>
            <person name="Bonds A."/>
            <person name="Quandt C.A."/>
            <person name="Barry K."/>
            <person name="Liu P."/>
            <person name="Grigoriev I."/>
            <person name="Longcore J.E."/>
            <person name="James T.Y."/>
        </authorList>
    </citation>
    <scope>NUCLEOTIDE SEQUENCE</scope>
    <source>
        <strain evidence="2">JEL0513</strain>
    </source>
</reference>
<keyword evidence="3" id="KW-1185">Reference proteome</keyword>
<keyword evidence="1" id="KW-0472">Membrane</keyword>
<keyword evidence="1" id="KW-1133">Transmembrane helix</keyword>
<feature type="transmembrane region" description="Helical" evidence="1">
    <location>
        <begin position="210"/>
        <end position="230"/>
    </location>
</feature>
<feature type="transmembrane region" description="Helical" evidence="1">
    <location>
        <begin position="165"/>
        <end position="190"/>
    </location>
</feature>